<dbReference type="GO" id="GO:0000166">
    <property type="term" value="F:nucleotide binding"/>
    <property type="evidence" value="ECO:0007669"/>
    <property type="project" value="InterPro"/>
</dbReference>
<dbReference type="RefSeq" id="WP_015229873.1">
    <property type="nucleotide sequence ID" value="NC_019780.1"/>
</dbReference>
<evidence type="ECO:0000256" key="1">
    <source>
        <dbReference type="ARBA" id="ARBA00010928"/>
    </source>
</evidence>
<reference evidence="4" key="1">
    <citation type="submission" date="2012-04" db="EMBL/GenBank/DDBJ databases">
        <title>Finished genome of Dactylococcopsis salina PCC 8305.</title>
        <authorList>
            <consortium name="US DOE Joint Genome Institute"/>
            <person name="Gugger M."/>
            <person name="Coursin T."/>
            <person name="Rippka R."/>
            <person name="Tandeau De Marsac N."/>
            <person name="Huntemann M."/>
            <person name="Wei C.-L."/>
            <person name="Han J."/>
            <person name="Detter J.C."/>
            <person name="Han C."/>
            <person name="Tapia R."/>
            <person name="Daligault H."/>
            <person name="Chen A."/>
            <person name="Krypides N."/>
            <person name="Mavromatis K."/>
            <person name="Markowitz V."/>
            <person name="Szeto E."/>
            <person name="Ivanova N."/>
            <person name="Ovchinnikova G."/>
            <person name="Pagani I."/>
            <person name="Pati A."/>
            <person name="Goodwin L."/>
            <person name="Peters L."/>
            <person name="Pitluck S."/>
            <person name="Woyke T."/>
            <person name="Kerfeld C."/>
        </authorList>
    </citation>
    <scope>NUCLEOTIDE SEQUENCE [LARGE SCALE GENOMIC DNA]</scope>
    <source>
        <strain evidence="4">PCC 8305</strain>
    </source>
</reference>
<dbReference type="PANTHER" id="PTHR43377:SF10">
    <property type="entry name" value="BILIVERDIN REDUCTASE"/>
    <property type="match status" value="1"/>
</dbReference>
<dbReference type="InterPro" id="IPR004104">
    <property type="entry name" value="Gfo/Idh/MocA-like_OxRdtase_C"/>
</dbReference>
<keyword evidence="5" id="KW-1185">Reference proteome</keyword>
<dbReference type="Gene3D" id="3.30.360.10">
    <property type="entry name" value="Dihydrodipicolinate Reductase, domain 2"/>
    <property type="match status" value="1"/>
</dbReference>
<dbReference type="SUPFAM" id="SSF51735">
    <property type="entry name" value="NAD(P)-binding Rossmann-fold domains"/>
    <property type="match status" value="1"/>
</dbReference>
<dbReference type="InterPro" id="IPR000683">
    <property type="entry name" value="Gfo/Idh/MocA-like_OxRdtase_N"/>
</dbReference>
<protein>
    <submittedName>
        <fullName evidence="4">Dehydrogenase</fullName>
    </submittedName>
</protein>
<gene>
    <name evidence="4" type="ORF">Dacsa_2266</name>
</gene>
<dbReference type="KEGG" id="dsl:Dacsa_2266"/>
<dbReference type="OrthoDB" id="455005at2"/>
<name>K9YVD1_DACS8</name>
<evidence type="ECO:0000313" key="4">
    <source>
        <dbReference type="EMBL" id="AFZ50881.1"/>
    </source>
</evidence>
<dbReference type="InterPro" id="IPR036291">
    <property type="entry name" value="NAD(P)-bd_dom_sf"/>
</dbReference>
<dbReference type="EMBL" id="CP003944">
    <property type="protein sequence ID" value="AFZ50881.1"/>
    <property type="molecule type" value="Genomic_DNA"/>
</dbReference>
<comment type="similarity">
    <text evidence="1">Belongs to the Gfo/Idh/MocA family.</text>
</comment>
<feature type="domain" description="Gfo/Idh/MocA-like oxidoreductase C-terminal" evidence="3">
    <location>
        <begin position="140"/>
        <end position="321"/>
    </location>
</feature>
<dbReference type="PANTHER" id="PTHR43377">
    <property type="entry name" value="BILIVERDIN REDUCTASE A"/>
    <property type="match status" value="1"/>
</dbReference>
<feature type="domain" description="Gfo/Idh/MocA-like oxidoreductase N-terminal" evidence="2">
    <location>
        <begin position="5"/>
        <end position="123"/>
    </location>
</feature>
<accession>K9YVD1</accession>
<dbReference type="Gene3D" id="3.40.50.720">
    <property type="entry name" value="NAD(P)-binding Rossmann-like Domain"/>
    <property type="match status" value="1"/>
</dbReference>
<proteinExistence type="inferred from homology"/>
<dbReference type="STRING" id="13035.Dacsa_2266"/>
<dbReference type="AlphaFoldDB" id="K9YVD1"/>
<evidence type="ECO:0000313" key="5">
    <source>
        <dbReference type="Proteomes" id="UP000010482"/>
    </source>
</evidence>
<evidence type="ECO:0000259" key="2">
    <source>
        <dbReference type="Pfam" id="PF01408"/>
    </source>
</evidence>
<dbReference type="InterPro" id="IPR051450">
    <property type="entry name" value="Gfo/Idh/MocA_Oxidoreductases"/>
</dbReference>
<dbReference type="Pfam" id="PF02894">
    <property type="entry name" value="GFO_IDH_MocA_C"/>
    <property type="match status" value="1"/>
</dbReference>
<sequence length="326" mass="36728">MTKLIRIGIIGTGFVAQRRAEALTADDRAEVIGVSGHSLDSLKSFCESHSISKYDSTENLIAASEINLIVICNINSEHSNLAQAALEAGKHVVVEYPLALNPEKARYLINLAKQKNLLLHVEHIELLGGLHNAIRQWLPEIGNVFYARYSTINPQNPAPKKWTYNKQLFGFPFSGALSRFHRFTDLFGKVTTVNCHSRYWERENSDQYFACLNNAQLRFENGLLADVIYGKGEVFSQPDRRFELQGEKGILVFEGSEGKLLRGEEETSIEVGSRRGLFAKDTTYVLDYLTEQKPLYVKPESSYYATRIAEAARVAAETEKTIFIDN</sequence>
<dbReference type="HOGENOM" id="CLU_023194_1_3_3"/>
<dbReference type="eggNOG" id="COG0673">
    <property type="taxonomic scope" value="Bacteria"/>
</dbReference>
<evidence type="ECO:0000259" key="3">
    <source>
        <dbReference type="Pfam" id="PF02894"/>
    </source>
</evidence>
<organism evidence="4 5">
    <name type="scientific">Dactylococcopsis salina (strain PCC 8305)</name>
    <name type="common">Myxobactron salinum</name>
    <dbReference type="NCBI Taxonomy" id="13035"/>
    <lineage>
        <taxon>Bacteria</taxon>
        <taxon>Bacillati</taxon>
        <taxon>Cyanobacteriota</taxon>
        <taxon>Cyanophyceae</taxon>
        <taxon>Nodosilineales</taxon>
        <taxon>Cymatolegaceae</taxon>
        <taxon>Dactylococcopsis</taxon>
    </lineage>
</organism>
<dbReference type="PATRIC" id="fig|13035.3.peg.2568"/>
<dbReference type="Pfam" id="PF01408">
    <property type="entry name" value="GFO_IDH_MocA"/>
    <property type="match status" value="1"/>
</dbReference>
<dbReference type="Proteomes" id="UP000010482">
    <property type="component" value="Chromosome"/>
</dbReference>